<feature type="region of interest" description="Disordered" evidence="4">
    <location>
        <begin position="147"/>
        <end position="174"/>
    </location>
</feature>
<dbReference type="GO" id="GO:0004518">
    <property type="term" value="F:nuclease activity"/>
    <property type="evidence" value="ECO:0007669"/>
    <property type="project" value="UniProtKB-KW"/>
</dbReference>
<keyword evidence="1" id="KW-0540">Nuclease</keyword>
<dbReference type="PROSITE" id="PS01090">
    <property type="entry name" value="TATD_2"/>
    <property type="match status" value="1"/>
</dbReference>
<dbReference type="EC" id="3.1.21.-" evidence="5"/>
<proteinExistence type="predicted"/>
<dbReference type="InterPro" id="IPR018228">
    <property type="entry name" value="DNase_TatD-rel_CS"/>
</dbReference>
<evidence type="ECO:0000256" key="4">
    <source>
        <dbReference type="SAM" id="MobiDB-lite"/>
    </source>
</evidence>
<dbReference type="PANTHER" id="PTHR10060:SF15">
    <property type="entry name" value="DEOXYRIBONUCLEASE TATDN1"/>
    <property type="match status" value="1"/>
</dbReference>
<keyword evidence="2" id="KW-0479">Metal-binding</keyword>
<gene>
    <name evidence="5" type="primary">tatD_1</name>
    <name evidence="5" type="ORF">NCTC5053_03020</name>
</gene>
<dbReference type="Gene3D" id="3.20.20.140">
    <property type="entry name" value="Metal-dependent hydrolases"/>
    <property type="match status" value="1"/>
</dbReference>
<evidence type="ECO:0000256" key="1">
    <source>
        <dbReference type="ARBA" id="ARBA00022722"/>
    </source>
</evidence>
<keyword evidence="3 5" id="KW-0378">Hydrolase</keyword>
<dbReference type="InterPro" id="IPR050891">
    <property type="entry name" value="TatD-type_Hydrolase"/>
</dbReference>
<dbReference type="EMBL" id="UGMN01000004">
    <property type="protein sequence ID" value="STV21528.1"/>
    <property type="molecule type" value="Genomic_DNA"/>
</dbReference>
<evidence type="ECO:0000256" key="3">
    <source>
        <dbReference type="ARBA" id="ARBA00022801"/>
    </source>
</evidence>
<dbReference type="GO" id="GO:0046872">
    <property type="term" value="F:metal ion binding"/>
    <property type="evidence" value="ECO:0007669"/>
    <property type="project" value="UniProtKB-KW"/>
</dbReference>
<dbReference type="AlphaFoldDB" id="A0A378AUK0"/>
<name>A0A378AUK0_KLEPN</name>
<dbReference type="Pfam" id="PF01026">
    <property type="entry name" value="TatD_DNase"/>
    <property type="match status" value="1"/>
</dbReference>
<dbReference type="Proteomes" id="UP000254387">
    <property type="component" value="Unassembled WGS sequence"/>
</dbReference>
<feature type="compositionally biased region" description="Basic residues" evidence="4">
    <location>
        <begin position="152"/>
        <end position="174"/>
    </location>
</feature>
<organism evidence="5 6">
    <name type="scientific">Klebsiella pneumoniae</name>
    <dbReference type="NCBI Taxonomy" id="573"/>
    <lineage>
        <taxon>Bacteria</taxon>
        <taxon>Pseudomonadati</taxon>
        <taxon>Pseudomonadota</taxon>
        <taxon>Gammaproteobacteria</taxon>
        <taxon>Enterobacterales</taxon>
        <taxon>Enterobacteriaceae</taxon>
        <taxon>Klebsiella/Raoultella group</taxon>
        <taxon>Klebsiella</taxon>
        <taxon>Klebsiella pneumoniae complex</taxon>
    </lineage>
</organism>
<accession>A0A378AUK0</accession>
<dbReference type="InterPro" id="IPR001130">
    <property type="entry name" value="TatD-like"/>
</dbReference>
<dbReference type="InterPro" id="IPR032466">
    <property type="entry name" value="Metal_Hydrolase"/>
</dbReference>
<reference evidence="5 6" key="1">
    <citation type="submission" date="2018-06" db="EMBL/GenBank/DDBJ databases">
        <authorList>
            <consortium name="Pathogen Informatics"/>
            <person name="Doyle S."/>
        </authorList>
    </citation>
    <scope>NUCLEOTIDE SEQUENCE [LARGE SCALE GENOMIC DNA]</scope>
    <source>
        <strain evidence="5 6">NCTC5053</strain>
    </source>
</reference>
<protein>
    <submittedName>
        <fullName evidence="5">Deoxyribonuclease TatD</fullName>
        <ecNumber evidence="5">3.1.21.-</ecNumber>
    </submittedName>
</protein>
<dbReference type="GO" id="GO:0016788">
    <property type="term" value="F:hydrolase activity, acting on ester bonds"/>
    <property type="evidence" value="ECO:0007669"/>
    <property type="project" value="InterPro"/>
</dbReference>
<evidence type="ECO:0000256" key="2">
    <source>
        <dbReference type="ARBA" id="ARBA00022723"/>
    </source>
</evidence>
<dbReference type="PANTHER" id="PTHR10060">
    <property type="entry name" value="TATD FAMILY DEOXYRIBONUCLEASE"/>
    <property type="match status" value="1"/>
</dbReference>
<sequence>MVAIGECGLDFNRNFSTPHEQEVAFSAQLALAAELSMPVFLHCRDAHDRFLTLLKPWLEKIPGAVLHCFTGSRSEVQECLDLGLFIGITGWVCDERRDWSCASCCRRSRRNVCCWRPMRLICCRATSSRNRPRGVTSPRICRISWPASRPGAARRRNGWRRKRTQTSGRCWRRH</sequence>
<dbReference type="SUPFAM" id="SSF51556">
    <property type="entry name" value="Metallo-dependent hydrolases"/>
    <property type="match status" value="1"/>
</dbReference>
<evidence type="ECO:0000313" key="6">
    <source>
        <dbReference type="Proteomes" id="UP000254387"/>
    </source>
</evidence>
<evidence type="ECO:0000313" key="5">
    <source>
        <dbReference type="EMBL" id="STV21528.1"/>
    </source>
</evidence>